<accession>A0A2J6X4Q7</accession>
<dbReference type="AlphaFoldDB" id="A0A2J6X4Q7"/>
<feature type="region of interest" description="Disordered" evidence="1">
    <location>
        <begin position="295"/>
        <end position="324"/>
    </location>
</feature>
<name>A0A2J6X4Q7_9BACT</name>
<comment type="caution">
    <text evidence="2">The sequence shown here is derived from an EMBL/GenBank/DDBJ whole genome shotgun (WGS) entry which is preliminary data.</text>
</comment>
<proteinExistence type="predicted"/>
<reference evidence="2 3" key="1">
    <citation type="submission" date="2018-01" db="EMBL/GenBank/DDBJ databases">
        <title>Metagenomic assembled genomes from two thermal pools in the Uzon Caldera, Kamchatka, Russia.</title>
        <authorList>
            <person name="Wilkins L."/>
            <person name="Ettinger C."/>
        </authorList>
    </citation>
    <scope>NUCLEOTIDE SEQUENCE [LARGE SCALE GENOMIC DNA]</scope>
    <source>
        <strain evidence="2">ARK-10</strain>
    </source>
</reference>
<evidence type="ECO:0000313" key="3">
    <source>
        <dbReference type="Proteomes" id="UP000236910"/>
    </source>
</evidence>
<dbReference type="EMBL" id="PNIX01000319">
    <property type="protein sequence ID" value="PMP81396.1"/>
    <property type="molecule type" value="Genomic_DNA"/>
</dbReference>
<evidence type="ECO:0000313" key="2">
    <source>
        <dbReference type="EMBL" id="PMP81396.1"/>
    </source>
</evidence>
<dbReference type="InterPro" id="IPR027417">
    <property type="entry name" value="P-loop_NTPase"/>
</dbReference>
<organism evidence="2 3">
    <name type="scientific">Caldisericum exile</name>
    <dbReference type="NCBI Taxonomy" id="693075"/>
    <lineage>
        <taxon>Bacteria</taxon>
        <taxon>Pseudomonadati</taxon>
        <taxon>Caldisericota/Cryosericota group</taxon>
        <taxon>Caldisericota</taxon>
        <taxon>Caldisericia</taxon>
        <taxon>Caldisericales</taxon>
        <taxon>Caldisericaceae</taxon>
        <taxon>Caldisericum</taxon>
    </lineage>
</organism>
<dbReference type="SUPFAM" id="SSF52540">
    <property type="entry name" value="P-loop containing nucleoside triphosphate hydrolases"/>
    <property type="match status" value="1"/>
</dbReference>
<dbReference type="Proteomes" id="UP000236910">
    <property type="component" value="Unassembled WGS sequence"/>
</dbReference>
<gene>
    <name evidence="2" type="ORF">C0175_05540</name>
</gene>
<protein>
    <submittedName>
        <fullName evidence="2">Uncharacterized protein</fullName>
    </submittedName>
</protein>
<sequence length="324" mass="37608">MVDKNIIEDLTNIIYEDRDRKIPYSQIKTWVLNYIQYLEALKNGKIVLVERINQTEYVEGKSLAKLWIHEYLLARGRASVLVGPPRTGKSHFISWLIWRTRILHPDWDIYTNIPFFFFEERFAEISIPNVYQVIRLSDLLKMSANSTLHNRIPAAIIDEMDQAVVSQEFAKSEYLSFNTLLNILGHIMIQGPLLVYHAPNDIPKALRTGAISNRILLLTIHEGKRHIFGPNTHPNDLIVSGFVPPYSTLGLVGFEIDVNVKKLEKRINAFGKIEVAQQILENIQSCTYESEIQERKSRRSEINRQNAMKRWEKAKKKKEIEINV</sequence>
<evidence type="ECO:0000256" key="1">
    <source>
        <dbReference type="SAM" id="MobiDB-lite"/>
    </source>
</evidence>